<dbReference type="InterPro" id="IPR007353">
    <property type="entry name" value="DUF421"/>
</dbReference>
<dbReference type="PANTHER" id="PTHR34582:SF6">
    <property type="entry name" value="UPF0702 TRANSMEMBRANE PROTEIN YCAP"/>
    <property type="match status" value="1"/>
</dbReference>
<dbReference type="PANTHER" id="PTHR34582">
    <property type="entry name" value="UPF0702 TRANSMEMBRANE PROTEIN YCAP"/>
    <property type="match status" value="1"/>
</dbReference>
<evidence type="ECO:0000256" key="3">
    <source>
        <dbReference type="ARBA" id="ARBA00022475"/>
    </source>
</evidence>
<evidence type="ECO:0000256" key="1">
    <source>
        <dbReference type="ARBA" id="ARBA00004651"/>
    </source>
</evidence>
<evidence type="ECO:0000259" key="8">
    <source>
        <dbReference type="Pfam" id="PF04239"/>
    </source>
</evidence>
<dbReference type="InterPro" id="IPR023090">
    <property type="entry name" value="UPF0702_alpha/beta_dom_sf"/>
</dbReference>
<protein>
    <recommendedName>
        <fullName evidence="8">YetF C-terminal domain-containing protein</fullName>
    </recommendedName>
</protein>
<gene>
    <name evidence="9" type="ORF">GmarT_00710</name>
</gene>
<organism evidence="9 10">
    <name type="scientific">Gimesia maris</name>
    <dbReference type="NCBI Taxonomy" id="122"/>
    <lineage>
        <taxon>Bacteria</taxon>
        <taxon>Pseudomonadati</taxon>
        <taxon>Planctomycetota</taxon>
        <taxon>Planctomycetia</taxon>
        <taxon>Planctomycetales</taxon>
        <taxon>Planctomycetaceae</taxon>
        <taxon>Gimesia</taxon>
    </lineage>
</organism>
<accession>A0ABX5YEX9</accession>
<name>A0ABX5YEX9_9PLAN</name>
<comment type="similarity">
    <text evidence="2">Belongs to the UPF0702 family.</text>
</comment>
<comment type="subcellular location">
    <subcellularLocation>
        <location evidence="1">Cell membrane</location>
        <topology evidence="1">Multi-pass membrane protein</topology>
    </subcellularLocation>
</comment>
<keyword evidence="10" id="KW-1185">Reference proteome</keyword>
<dbReference type="Proteomes" id="UP000322887">
    <property type="component" value="Chromosome"/>
</dbReference>
<evidence type="ECO:0000256" key="2">
    <source>
        <dbReference type="ARBA" id="ARBA00006448"/>
    </source>
</evidence>
<keyword evidence="3" id="KW-1003">Cell membrane</keyword>
<reference evidence="9 10" key="1">
    <citation type="submission" date="2019-08" db="EMBL/GenBank/DDBJ databases">
        <title>Deep-cultivation of Planctomycetes and their phenomic and genomic characterization uncovers novel biology.</title>
        <authorList>
            <person name="Wiegand S."/>
            <person name="Jogler M."/>
            <person name="Boedeker C."/>
            <person name="Pinto D."/>
            <person name="Vollmers J."/>
            <person name="Rivas-Marin E."/>
            <person name="Kohn T."/>
            <person name="Peeters S.H."/>
            <person name="Heuer A."/>
            <person name="Rast P."/>
            <person name="Oberbeckmann S."/>
            <person name="Bunk B."/>
            <person name="Jeske O."/>
            <person name="Meyerdierks A."/>
            <person name="Storesund J.E."/>
            <person name="Kallscheuer N."/>
            <person name="Luecker S."/>
            <person name="Lage O.M."/>
            <person name="Pohl T."/>
            <person name="Merkel B.J."/>
            <person name="Hornburger P."/>
            <person name="Mueller R.-W."/>
            <person name="Bruemmer F."/>
            <person name="Labrenz M."/>
            <person name="Spormann A.M."/>
            <person name="Op den Camp H."/>
            <person name="Overmann J."/>
            <person name="Amann R."/>
            <person name="Jetten M.S.M."/>
            <person name="Mascher T."/>
            <person name="Medema M.H."/>
            <person name="Devos D.P."/>
            <person name="Kaster A.-K."/>
            <person name="Ovreas L."/>
            <person name="Rohde M."/>
            <person name="Galperin M.Y."/>
            <person name="Jogler C."/>
        </authorList>
    </citation>
    <scope>NUCLEOTIDE SEQUENCE [LARGE SCALE GENOMIC DNA]</scope>
    <source>
        <strain evidence="9 10">DSM 8797</strain>
    </source>
</reference>
<dbReference type="Pfam" id="PF04239">
    <property type="entry name" value="DUF421"/>
    <property type="match status" value="1"/>
</dbReference>
<dbReference type="EMBL" id="CP042910">
    <property type="protein sequence ID" value="QEG14238.1"/>
    <property type="molecule type" value="Genomic_DNA"/>
</dbReference>
<keyword evidence="5 7" id="KW-1133">Transmembrane helix</keyword>
<evidence type="ECO:0000256" key="6">
    <source>
        <dbReference type="ARBA" id="ARBA00023136"/>
    </source>
</evidence>
<evidence type="ECO:0000313" key="9">
    <source>
        <dbReference type="EMBL" id="QEG14238.1"/>
    </source>
</evidence>
<keyword evidence="4 7" id="KW-0812">Transmembrane</keyword>
<feature type="domain" description="YetF C-terminal" evidence="8">
    <location>
        <begin position="115"/>
        <end position="184"/>
    </location>
</feature>
<evidence type="ECO:0000256" key="7">
    <source>
        <dbReference type="SAM" id="Phobius"/>
    </source>
</evidence>
<keyword evidence="6 7" id="KW-0472">Membrane</keyword>
<proteinExistence type="inferred from homology"/>
<sequence>MGCAYTCWHVLVGKLPAPHQKGCAMFEKWITDQWTEMPMVLLSCVLTYAVILIYTRLTGLRSFSKMSAADFAMTVAVGSVFASTISGSTPTLIIGLTALASLFLGQWILAMLRQHFVWFSKLVDNEPLLLMRGSEMLDENLKKANITRDDVYGKLREANALNADQVLAVVFETTGDISVLHSADPDVKLEPDFFRNVTGAEQLFENREHPSGSFARTSVS</sequence>
<dbReference type="Gene3D" id="3.30.240.20">
    <property type="entry name" value="bsu07140 like domains"/>
    <property type="match status" value="1"/>
</dbReference>
<feature type="transmembrane region" description="Helical" evidence="7">
    <location>
        <begin position="37"/>
        <end position="55"/>
    </location>
</feature>
<evidence type="ECO:0000313" key="10">
    <source>
        <dbReference type="Proteomes" id="UP000322887"/>
    </source>
</evidence>
<evidence type="ECO:0000256" key="4">
    <source>
        <dbReference type="ARBA" id="ARBA00022692"/>
    </source>
</evidence>
<evidence type="ECO:0000256" key="5">
    <source>
        <dbReference type="ARBA" id="ARBA00022989"/>
    </source>
</evidence>
<feature type="transmembrane region" description="Helical" evidence="7">
    <location>
        <begin position="92"/>
        <end position="112"/>
    </location>
</feature>